<feature type="compositionally biased region" description="Basic residues" evidence="1">
    <location>
        <begin position="1"/>
        <end position="11"/>
    </location>
</feature>
<protein>
    <submittedName>
        <fullName evidence="2">Uncharacterized protein</fullName>
    </submittedName>
</protein>
<feature type="region of interest" description="Disordered" evidence="1">
    <location>
        <begin position="140"/>
        <end position="204"/>
    </location>
</feature>
<dbReference type="PANTHER" id="PTHR33416:SF37">
    <property type="entry name" value="OS04G0655600 PROTEIN"/>
    <property type="match status" value="1"/>
</dbReference>
<feature type="compositionally biased region" description="Low complexity" evidence="1">
    <location>
        <begin position="562"/>
        <end position="575"/>
    </location>
</feature>
<evidence type="ECO:0000256" key="1">
    <source>
        <dbReference type="SAM" id="MobiDB-lite"/>
    </source>
</evidence>
<feature type="compositionally biased region" description="Polar residues" evidence="1">
    <location>
        <begin position="512"/>
        <end position="524"/>
    </location>
</feature>
<evidence type="ECO:0000313" key="3">
    <source>
        <dbReference type="Proteomes" id="UP000280104"/>
    </source>
</evidence>
<feature type="compositionally biased region" description="Low complexity" evidence="1">
    <location>
        <begin position="182"/>
        <end position="197"/>
    </location>
</feature>
<feature type="compositionally biased region" description="Basic and acidic residues" evidence="1">
    <location>
        <begin position="580"/>
        <end position="589"/>
    </location>
</feature>
<feature type="region of interest" description="Disordered" evidence="1">
    <location>
        <begin position="1"/>
        <end position="51"/>
    </location>
</feature>
<reference evidence="2 3" key="1">
    <citation type="submission" date="2018-05" db="EMBL/GenBank/DDBJ databases">
        <authorList>
            <person name="Thind KAUR A."/>
        </authorList>
    </citation>
    <scope>NUCLEOTIDE SEQUENCE [LARGE SCALE GENOMIC DNA]</scope>
</reference>
<feature type="compositionally biased region" description="Polar residues" evidence="1">
    <location>
        <begin position="532"/>
        <end position="554"/>
    </location>
</feature>
<feature type="compositionally biased region" description="Basic and acidic residues" evidence="1">
    <location>
        <begin position="148"/>
        <end position="163"/>
    </location>
</feature>
<proteinExistence type="predicted"/>
<feature type="region of interest" description="Disordered" evidence="1">
    <location>
        <begin position="504"/>
        <end position="623"/>
    </location>
</feature>
<gene>
    <name evidence="2" type="ORF">CAMPLR22A2D_LOCUS5007</name>
</gene>
<dbReference type="AlphaFoldDB" id="A0A7H4LP37"/>
<feature type="compositionally biased region" description="Basic and acidic residues" evidence="1">
    <location>
        <begin position="597"/>
        <end position="607"/>
    </location>
</feature>
<dbReference type="PANTHER" id="PTHR33416">
    <property type="entry name" value="NUCLEAR PORE COMPLEX PROTEIN NUP1"/>
    <property type="match status" value="1"/>
</dbReference>
<feature type="compositionally biased region" description="Acidic residues" evidence="1">
    <location>
        <begin position="75"/>
        <end position="88"/>
    </location>
</feature>
<feature type="compositionally biased region" description="Basic residues" evidence="1">
    <location>
        <begin position="610"/>
        <end position="623"/>
    </location>
</feature>
<dbReference type="Gramene" id="TraesARI2D03G01295430.2">
    <property type="protein sequence ID" value="TraesARI2D03G01295430.2"/>
    <property type="gene ID" value="TraesARI2D03G01295430"/>
</dbReference>
<dbReference type="Gramene" id="TraesJAG2D03G01284640.1">
    <property type="protein sequence ID" value="TraesJAG2D03G01284640.1"/>
    <property type="gene ID" value="TraesJAG2D03G01284640"/>
</dbReference>
<accession>A0A7H4LP37</accession>
<sequence length="623" mass="66861">MASLFRARRRRSPEDEGDDGDGSGSGPGKRRRLSPEEGALVPAEAGRSPGWLSTILTGAKRVISSVLFSSSEEQASGDEEEEEEEDGSERDSDGNEDTHDNHGTIVSYSESKLAIEEMVMKETFSRDECDKMVKLLQSRVTDSAVPEAYEHGTPKETPSRNGHDFTGAWRSLNRNRNGPGSGPFFSTGPGNFSPGSPLQASPELCSAAVMEAKKWLEEKRQGLGSKPEDHGPCTLNTDVLNADLKSDKGSPVDLAKSYMQSLPPWQSPLLGSRRFKSPPSGGVHINDEEGSKYFSSSKVDTKEDFLSSSNFWENFDLRRDHIKFPETAEASKSRHHGSTSRLFDNGVSVLSPGTRDEVGQHVQGYEGSDKVAAAEPANECFLPITPTKDGNHGAVDSVDAAPKESGNLVQECHVASDVHPDEVPQGNADEVPHGNPVPLTSATEEAADRSGDKSVPAEPEIHEELHMNSTSATTIHAYDGFADYGTVPESRAKVAAPQIRMSLRSLKKKVHTSLNGPTKKTSANGLLDRSDGNSGIESSGNDNPSCTNSSSAVPPNNKEFINSAADASADNSVDNGTRTVPEKPADGKSVENGAGKDSVEPVKEDPKPTYVRRGRKRAARRAS</sequence>
<feature type="region of interest" description="Disordered" evidence="1">
    <location>
        <begin position="419"/>
        <end position="470"/>
    </location>
</feature>
<name>A0A7H4LP37_WHEAT</name>
<feature type="region of interest" description="Disordered" evidence="1">
    <location>
        <begin position="68"/>
        <end position="111"/>
    </location>
</feature>
<feature type="compositionally biased region" description="Basic and acidic residues" evidence="1">
    <location>
        <begin position="89"/>
        <end position="102"/>
    </location>
</feature>
<dbReference type="Proteomes" id="UP000280104">
    <property type="component" value="Chromosome II"/>
</dbReference>
<dbReference type="EMBL" id="LS480641">
    <property type="protein sequence ID" value="SPT20376.1"/>
    <property type="molecule type" value="Genomic_DNA"/>
</dbReference>
<evidence type="ECO:0000313" key="2">
    <source>
        <dbReference type="EMBL" id="SPT20376.1"/>
    </source>
</evidence>
<organism evidence="2 3">
    <name type="scientific">Triticum aestivum</name>
    <name type="common">Wheat</name>
    <dbReference type="NCBI Taxonomy" id="4565"/>
    <lineage>
        <taxon>Eukaryota</taxon>
        <taxon>Viridiplantae</taxon>
        <taxon>Streptophyta</taxon>
        <taxon>Embryophyta</taxon>
        <taxon>Tracheophyta</taxon>
        <taxon>Spermatophyta</taxon>
        <taxon>Magnoliopsida</taxon>
        <taxon>Liliopsida</taxon>
        <taxon>Poales</taxon>
        <taxon>Poaceae</taxon>
        <taxon>BOP clade</taxon>
        <taxon>Pooideae</taxon>
        <taxon>Triticodae</taxon>
        <taxon>Triticeae</taxon>
        <taxon>Triticinae</taxon>
        <taxon>Triticum</taxon>
    </lineage>
</organism>